<evidence type="ECO:0000256" key="1">
    <source>
        <dbReference type="SAM" id="MobiDB-lite"/>
    </source>
</evidence>
<feature type="compositionally biased region" description="Basic and acidic residues" evidence="1">
    <location>
        <begin position="77"/>
        <end position="90"/>
    </location>
</feature>
<comment type="caution">
    <text evidence="2">The sequence shown here is derived from an EMBL/GenBank/DDBJ whole genome shotgun (WGS) entry which is preliminary data.</text>
</comment>
<accession>A0A2R6NP05</accession>
<dbReference type="Proteomes" id="UP000186601">
    <property type="component" value="Unassembled WGS sequence"/>
</dbReference>
<dbReference type="EMBL" id="MLYV02001062">
    <property type="protein sequence ID" value="PSR73783.1"/>
    <property type="molecule type" value="Genomic_DNA"/>
</dbReference>
<gene>
    <name evidence="2" type="ORF">PHLCEN_2v10353</name>
</gene>
<dbReference type="OrthoDB" id="424974at2759"/>
<keyword evidence="3" id="KW-1185">Reference proteome</keyword>
<name>A0A2R6NP05_9APHY</name>
<evidence type="ECO:0000313" key="2">
    <source>
        <dbReference type="EMBL" id="PSR73783.1"/>
    </source>
</evidence>
<dbReference type="AlphaFoldDB" id="A0A2R6NP05"/>
<protein>
    <submittedName>
        <fullName evidence="2">Uncharacterized protein</fullName>
    </submittedName>
</protein>
<organism evidence="2 3">
    <name type="scientific">Hermanssonia centrifuga</name>
    <dbReference type="NCBI Taxonomy" id="98765"/>
    <lineage>
        <taxon>Eukaryota</taxon>
        <taxon>Fungi</taxon>
        <taxon>Dikarya</taxon>
        <taxon>Basidiomycota</taxon>
        <taxon>Agaricomycotina</taxon>
        <taxon>Agaricomycetes</taxon>
        <taxon>Polyporales</taxon>
        <taxon>Meruliaceae</taxon>
        <taxon>Hermanssonia</taxon>
    </lineage>
</organism>
<evidence type="ECO:0000313" key="3">
    <source>
        <dbReference type="Proteomes" id="UP000186601"/>
    </source>
</evidence>
<feature type="region of interest" description="Disordered" evidence="1">
    <location>
        <begin position="77"/>
        <end position="103"/>
    </location>
</feature>
<sequence>MASSSPSHEKNKRRGAPLSCAECRRFVLANTEVLHEKISVLATRVRQLEDALAEAHSARSQESHPLLSPELLQLKRPLEREAPEAPKETEVDTAEAIDAVGSL</sequence>
<proteinExistence type="predicted"/>
<reference evidence="2 3" key="1">
    <citation type="submission" date="2018-02" db="EMBL/GenBank/DDBJ databases">
        <title>Genome sequence of the basidiomycete white-rot fungus Phlebia centrifuga.</title>
        <authorList>
            <person name="Granchi Z."/>
            <person name="Peng M."/>
            <person name="de Vries R.P."/>
            <person name="Hilden K."/>
            <person name="Makela M.R."/>
            <person name="Grigoriev I."/>
            <person name="Riley R."/>
        </authorList>
    </citation>
    <scope>NUCLEOTIDE SEQUENCE [LARGE SCALE GENOMIC DNA]</scope>
    <source>
        <strain evidence="2 3">FBCC195</strain>
    </source>
</reference>